<keyword evidence="3" id="KW-0813">Transport</keyword>
<keyword evidence="9" id="KW-0812">Transmembrane</keyword>
<dbReference type="PANTHER" id="PTHR35038">
    <property type="entry name" value="DISSIMILATORY SULFITE REDUCTASE SIRA"/>
    <property type="match status" value="1"/>
</dbReference>
<comment type="caution">
    <text evidence="12">The sequence shown here is derived from an EMBL/GenBank/DDBJ whole genome shotgun (WGS) entry which is preliminary data.</text>
</comment>
<keyword evidence="9" id="KW-0472">Membrane</keyword>
<evidence type="ECO:0000259" key="11">
    <source>
        <dbReference type="Pfam" id="PF14537"/>
    </source>
</evidence>
<protein>
    <recommendedName>
        <fullName evidence="11">Tetrahaem cytochrome domain-containing protein</fullName>
    </recommendedName>
</protein>
<evidence type="ECO:0000256" key="9">
    <source>
        <dbReference type="SAM" id="Phobius"/>
    </source>
</evidence>
<keyword evidence="7" id="KW-0249">Electron transport</keyword>
<dbReference type="EMBL" id="QQWG01000001">
    <property type="protein sequence ID" value="RRG24821.1"/>
    <property type="molecule type" value="Genomic_DNA"/>
</dbReference>
<keyword evidence="4" id="KW-0349">Heme</keyword>
<name>A0A425Y8H4_9BACT</name>
<comment type="subcellular location">
    <subcellularLocation>
        <location evidence="2">Cell envelope</location>
    </subcellularLocation>
</comment>
<evidence type="ECO:0000256" key="7">
    <source>
        <dbReference type="ARBA" id="ARBA00022982"/>
    </source>
</evidence>
<evidence type="ECO:0000256" key="6">
    <source>
        <dbReference type="ARBA" id="ARBA00022729"/>
    </source>
</evidence>
<evidence type="ECO:0000256" key="10">
    <source>
        <dbReference type="SAM" id="SignalP"/>
    </source>
</evidence>
<dbReference type="GO" id="GO:0046872">
    <property type="term" value="F:metal ion binding"/>
    <property type="evidence" value="ECO:0007669"/>
    <property type="project" value="UniProtKB-KW"/>
</dbReference>
<evidence type="ECO:0000256" key="8">
    <source>
        <dbReference type="ARBA" id="ARBA00023004"/>
    </source>
</evidence>
<keyword evidence="13" id="KW-1185">Reference proteome</keyword>
<evidence type="ECO:0000313" key="13">
    <source>
        <dbReference type="Proteomes" id="UP000285794"/>
    </source>
</evidence>
<dbReference type="Gene3D" id="1.10.780.10">
    <property type="entry name" value="Hydroxylamine Oxidoreductase, Chain A, domain 1"/>
    <property type="match status" value="1"/>
</dbReference>
<dbReference type="Gene3D" id="1.10.1130.10">
    <property type="entry name" value="Flavocytochrome C3, Chain A"/>
    <property type="match status" value="1"/>
</dbReference>
<feature type="chain" id="PRO_5019538767" description="Tetrahaem cytochrome domain-containing protein" evidence="10">
    <location>
        <begin position="25"/>
        <end position="306"/>
    </location>
</feature>
<evidence type="ECO:0000256" key="5">
    <source>
        <dbReference type="ARBA" id="ARBA00022723"/>
    </source>
</evidence>
<gene>
    <name evidence="12" type="ORF">DWB61_02090</name>
</gene>
<evidence type="ECO:0000256" key="3">
    <source>
        <dbReference type="ARBA" id="ARBA00022448"/>
    </source>
</evidence>
<evidence type="ECO:0000256" key="4">
    <source>
        <dbReference type="ARBA" id="ARBA00022617"/>
    </source>
</evidence>
<keyword evidence="9" id="KW-1133">Transmembrane helix</keyword>
<evidence type="ECO:0000256" key="2">
    <source>
        <dbReference type="ARBA" id="ARBA00004196"/>
    </source>
</evidence>
<feature type="transmembrane region" description="Helical" evidence="9">
    <location>
        <begin position="279"/>
        <end position="301"/>
    </location>
</feature>
<accession>A0A425Y8H4</accession>
<comment type="cofactor">
    <cofactor evidence="1">
        <name>heme c</name>
        <dbReference type="ChEBI" id="CHEBI:61717"/>
    </cofactor>
</comment>
<dbReference type="SUPFAM" id="SSF48695">
    <property type="entry name" value="Multiheme cytochromes"/>
    <property type="match status" value="1"/>
</dbReference>
<dbReference type="InterPro" id="IPR036280">
    <property type="entry name" value="Multihaem_cyt_sf"/>
</dbReference>
<dbReference type="InterPro" id="IPR051829">
    <property type="entry name" value="Multiheme_Cytochr_ET"/>
</dbReference>
<proteinExistence type="predicted"/>
<organism evidence="12 13">
    <name type="scientific">Ancylomarina euxinus</name>
    <dbReference type="NCBI Taxonomy" id="2283627"/>
    <lineage>
        <taxon>Bacteria</taxon>
        <taxon>Pseudomonadati</taxon>
        <taxon>Bacteroidota</taxon>
        <taxon>Bacteroidia</taxon>
        <taxon>Marinilabiliales</taxon>
        <taxon>Marinifilaceae</taxon>
        <taxon>Ancylomarina</taxon>
    </lineage>
</organism>
<feature type="domain" description="Tetrahaem cytochrome" evidence="11">
    <location>
        <begin position="70"/>
        <end position="145"/>
    </location>
</feature>
<dbReference type="InterPro" id="IPR012286">
    <property type="entry name" value="Tetrahaem_cytochrome"/>
</dbReference>
<sequence length="306" mass="35160">MRVSQLRLSLLLIFLASFALNLKADNDCLRCHSNQTHTIYNEWTERNEKRLMNPYFILDSLRIKAGVHGSFKCIDCHSSDYETYPHQGDLKLEPLSTCIDCHGGDENFADYKFEQIEEEFKKSTHARALGDQFTCSKCHNQHYYQAKARTSENVKDIVKSSNEMCLSCHDDSPRYQLVSESQSPKLIETHNWLPNQKLHFENVRCIECHTEVLDSLMVSHNILPKEKALKLCVECHTSDSHLNASLYKYKNIQARSQKGAVGNILSNKSYVIGAYQNEILNLLSILIFLGVITGVIVHTFFRIIKK</sequence>
<dbReference type="Pfam" id="PF14537">
    <property type="entry name" value="Cytochrom_c3_2"/>
    <property type="match status" value="1"/>
</dbReference>
<keyword evidence="8" id="KW-0408">Iron</keyword>
<reference evidence="12 13" key="1">
    <citation type="submission" date="2018-07" db="EMBL/GenBank/DDBJ databases">
        <title>Draft genome sequence of Ancylomarina sp. M1P.</title>
        <authorList>
            <person name="Yadav S."/>
            <person name="Villanueva L."/>
            <person name="Damste J.S.S."/>
        </authorList>
    </citation>
    <scope>NUCLEOTIDE SEQUENCE [LARGE SCALE GENOMIC DNA]</scope>
    <source>
        <strain evidence="12 13">M1P</strain>
    </source>
</reference>
<keyword evidence="6 10" id="KW-0732">Signal</keyword>
<dbReference type="GO" id="GO:0030313">
    <property type="term" value="C:cell envelope"/>
    <property type="evidence" value="ECO:0007669"/>
    <property type="project" value="UniProtKB-SubCell"/>
</dbReference>
<evidence type="ECO:0000313" key="12">
    <source>
        <dbReference type="EMBL" id="RRG24821.1"/>
    </source>
</evidence>
<keyword evidence="5" id="KW-0479">Metal-binding</keyword>
<dbReference type="AlphaFoldDB" id="A0A425Y8H4"/>
<evidence type="ECO:0000256" key="1">
    <source>
        <dbReference type="ARBA" id="ARBA00001926"/>
    </source>
</evidence>
<dbReference type="PANTHER" id="PTHR35038:SF8">
    <property type="entry name" value="C-TYPE POLYHEME CYTOCHROME OMCC"/>
    <property type="match status" value="1"/>
</dbReference>
<dbReference type="Proteomes" id="UP000285794">
    <property type="component" value="Unassembled WGS sequence"/>
</dbReference>
<feature type="signal peptide" evidence="10">
    <location>
        <begin position="1"/>
        <end position="24"/>
    </location>
</feature>